<feature type="region of interest" description="Disordered" evidence="1">
    <location>
        <begin position="75"/>
        <end position="109"/>
    </location>
</feature>
<evidence type="ECO:0000259" key="2">
    <source>
        <dbReference type="Pfam" id="PF20302"/>
    </source>
</evidence>
<name>A0A8C3JA04_9CHAR</name>
<proteinExistence type="predicted"/>
<dbReference type="Ensembl" id="ENSCPGT00000006118.1">
    <property type="protein sequence ID" value="ENSCPGP00000005547.1"/>
    <property type="gene ID" value="ENSCPGG00000004007.1"/>
</dbReference>
<keyword evidence="4" id="KW-1185">Reference proteome</keyword>
<evidence type="ECO:0000256" key="1">
    <source>
        <dbReference type="SAM" id="MobiDB-lite"/>
    </source>
</evidence>
<accession>A0A8C3JA04</accession>
<evidence type="ECO:0000313" key="4">
    <source>
        <dbReference type="Proteomes" id="UP000694419"/>
    </source>
</evidence>
<dbReference type="Proteomes" id="UP000694419">
    <property type="component" value="Unplaced"/>
</dbReference>
<dbReference type="Pfam" id="PF20302">
    <property type="entry name" value="HisK-N-like"/>
    <property type="match status" value="1"/>
</dbReference>
<dbReference type="AlphaFoldDB" id="A0A8C3JA04"/>
<feature type="domain" description="MAP3K HisK-N-like globin" evidence="2">
    <location>
        <begin position="1"/>
        <end position="68"/>
    </location>
</feature>
<dbReference type="InterPro" id="IPR046873">
    <property type="entry name" value="HisK-N-like"/>
</dbReference>
<reference evidence="3" key="1">
    <citation type="submission" date="2025-08" db="UniProtKB">
        <authorList>
            <consortium name="Ensembl"/>
        </authorList>
    </citation>
    <scope>IDENTIFICATION</scope>
</reference>
<sequence length="273" mass="31145">MASTISKLKMDLDFDSTSINQIHLVLFGFQDAVNKVLRNHLIRPHWMFAMDNIIRRAVQAAVTILIPELRAHFEPASETEGGDKDTDEVEDSYQPTEQNGSEDPAVTSGFSTLSSVVSHDAQQQLSLELGRLKQETLRLLENLIQKEKEYQTLLRQSLEQKTQELRLLRLKLKPEESQWSTTTSRENADPELTNWLKQQGADLDAIKKFAEEDYTLSAVLNDITKDDLRYLQLRGGLLCRIWNAILNHRQTSSKTSVQKVNASDGERVRVINK</sequence>
<reference evidence="3" key="2">
    <citation type="submission" date="2025-09" db="UniProtKB">
        <authorList>
            <consortium name="Ensembl"/>
        </authorList>
    </citation>
    <scope>IDENTIFICATION</scope>
</reference>
<evidence type="ECO:0000313" key="3">
    <source>
        <dbReference type="Ensembl" id="ENSCPGP00000005547.1"/>
    </source>
</evidence>
<organism evidence="3 4">
    <name type="scientific">Calidris pygmaea</name>
    <name type="common">Spoon-billed sandpiper</name>
    <dbReference type="NCBI Taxonomy" id="425635"/>
    <lineage>
        <taxon>Eukaryota</taxon>
        <taxon>Metazoa</taxon>
        <taxon>Chordata</taxon>
        <taxon>Craniata</taxon>
        <taxon>Vertebrata</taxon>
        <taxon>Euteleostomi</taxon>
        <taxon>Archelosauria</taxon>
        <taxon>Archosauria</taxon>
        <taxon>Dinosauria</taxon>
        <taxon>Saurischia</taxon>
        <taxon>Theropoda</taxon>
        <taxon>Coelurosauria</taxon>
        <taxon>Aves</taxon>
        <taxon>Neognathae</taxon>
        <taxon>Neoaves</taxon>
        <taxon>Charadriiformes</taxon>
        <taxon>Scolopacidae</taxon>
        <taxon>Calidris</taxon>
    </lineage>
</organism>
<dbReference type="SUPFAM" id="SSF47769">
    <property type="entry name" value="SAM/Pointed domain"/>
    <property type="match status" value="1"/>
</dbReference>
<protein>
    <recommendedName>
        <fullName evidence="2">MAP3K HisK-N-like globin domain-containing protein</fullName>
    </recommendedName>
</protein>
<dbReference type="InterPro" id="IPR013761">
    <property type="entry name" value="SAM/pointed_sf"/>
</dbReference>